<keyword evidence="4" id="KW-1185">Reference proteome</keyword>
<reference evidence="4" key="1">
    <citation type="journal article" date="2019" name="Int. J. Syst. Evol. Microbiol.">
        <title>The Global Catalogue of Microorganisms (GCM) 10K type strain sequencing project: providing services to taxonomists for standard genome sequencing and annotation.</title>
        <authorList>
            <consortium name="The Broad Institute Genomics Platform"/>
            <consortium name="The Broad Institute Genome Sequencing Center for Infectious Disease"/>
            <person name="Wu L."/>
            <person name="Ma J."/>
        </authorList>
    </citation>
    <scope>NUCLEOTIDE SEQUENCE [LARGE SCALE GENOMIC DNA]</scope>
    <source>
        <strain evidence="4">CCUG 59189</strain>
    </source>
</reference>
<gene>
    <name evidence="3" type="ORF">ACFQ3W_23375</name>
</gene>
<comment type="subcellular location">
    <subcellularLocation>
        <location evidence="1">Virion</location>
    </subcellularLocation>
</comment>
<dbReference type="RefSeq" id="WP_379321640.1">
    <property type="nucleotide sequence ID" value="NZ_JBHTLM010000026.1"/>
</dbReference>
<organism evidence="3 4">
    <name type="scientific">Paenibacillus puldeungensis</name>
    <dbReference type="NCBI Taxonomy" id="696536"/>
    <lineage>
        <taxon>Bacteria</taxon>
        <taxon>Bacillati</taxon>
        <taxon>Bacillota</taxon>
        <taxon>Bacilli</taxon>
        <taxon>Bacillales</taxon>
        <taxon>Paenibacillaceae</taxon>
        <taxon>Paenibacillus</taxon>
    </lineage>
</organism>
<dbReference type="EMBL" id="JBHTLM010000026">
    <property type="protein sequence ID" value="MFD1179214.1"/>
    <property type="molecule type" value="Genomic_DNA"/>
</dbReference>
<evidence type="ECO:0000313" key="3">
    <source>
        <dbReference type="EMBL" id="MFD1179214.1"/>
    </source>
</evidence>
<dbReference type="Gene3D" id="6.10.140.1630">
    <property type="match status" value="1"/>
</dbReference>
<dbReference type="Proteomes" id="UP001597262">
    <property type="component" value="Unassembled WGS sequence"/>
</dbReference>
<evidence type="ECO:0000256" key="1">
    <source>
        <dbReference type="ARBA" id="ARBA00004328"/>
    </source>
</evidence>
<sequence length="61" mass="6413">MSAKDLKKRTTPYGKVDGIVDYLETFQAAAQPDSTATDIAGLKADFNALLAKLRAAGIIAS</sequence>
<accession>A0ABW3S3C5</accession>
<evidence type="ECO:0000313" key="4">
    <source>
        <dbReference type="Proteomes" id="UP001597262"/>
    </source>
</evidence>
<protein>
    <submittedName>
        <fullName evidence="3">Head fiber protein</fullName>
    </submittedName>
</protein>
<proteinExistence type="predicted"/>
<evidence type="ECO:0000256" key="2">
    <source>
        <dbReference type="ARBA" id="ARBA00022581"/>
    </source>
</evidence>
<keyword evidence="2" id="KW-0945">Host-virus interaction</keyword>
<dbReference type="Pfam" id="PF11133">
    <property type="entry name" value="Phage_head_fibr"/>
    <property type="match status" value="1"/>
</dbReference>
<name>A0ABW3S3C5_9BACL</name>
<dbReference type="InterPro" id="IPR022741">
    <property type="entry name" value="Phage_B103_Gp8"/>
</dbReference>
<comment type="caution">
    <text evidence="3">The sequence shown here is derived from an EMBL/GenBank/DDBJ whole genome shotgun (WGS) entry which is preliminary data.</text>
</comment>